<dbReference type="Proteomes" id="UP001595799">
    <property type="component" value="Unassembled WGS sequence"/>
</dbReference>
<dbReference type="Gene3D" id="1.10.10.10">
    <property type="entry name" value="Winged helix-like DNA-binding domain superfamily/Winged helix DNA-binding domain"/>
    <property type="match status" value="1"/>
</dbReference>
<dbReference type="PANTHER" id="PTHR30173:SF43">
    <property type="entry name" value="ECF RNA POLYMERASE SIGMA FACTOR SIGI-RELATED"/>
    <property type="match status" value="1"/>
</dbReference>
<reference evidence="3" key="1">
    <citation type="journal article" date="2019" name="Int. J. Syst. Evol. Microbiol.">
        <title>The Global Catalogue of Microorganisms (GCM) 10K type strain sequencing project: providing services to taxonomists for standard genome sequencing and annotation.</title>
        <authorList>
            <consortium name="The Broad Institute Genomics Platform"/>
            <consortium name="The Broad Institute Genome Sequencing Center for Infectious Disease"/>
            <person name="Wu L."/>
            <person name="Ma J."/>
        </authorList>
    </citation>
    <scope>NUCLEOTIDE SEQUENCE [LARGE SCALE GENOMIC DNA]</scope>
    <source>
        <strain evidence="3">CECT 8472</strain>
    </source>
</reference>
<gene>
    <name evidence="2" type="ORF">ACFOW6_15230</name>
</gene>
<dbReference type="SUPFAM" id="SSF54427">
    <property type="entry name" value="NTF2-like"/>
    <property type="match status" value="1"/>
</dbReference>
<comment type="caution">
    <text evidence="2">The sequence shown here is derived from an EMBL/GenBank/DDBJ whole genome shotgun (WGS) entry which is preliminary data.</text>
</comment>
<dbReference type="InterPro" id="IPR032710">
    <property type="entry name" value="NTF2-like_dom_sf"/>
</dbReference>
<dbReference type="SUPFAM" id="SSF88659">
    <property type="entry name" value="Sigma3 and sigma4 domains of RNA polymerase sigma factors"/>
    <property type="match status" value="1"/>
</dbReference>
<keyword evidence="3" id="KW-1185">Reference proteome</keyword>
<feature type="domain" description="RNA polymerase sigma factor 70 region 4 type 2" evidence="1">
    <location>
        <begin position="26"/>
        <end position="75"/>
    </location>
</feature>
<dbReference type="Pfam" id="PF08281">
    <property type="entry name" value="Sigma70_r4_2"/>
    <property type="match status" value="1"/>
</dbReference>
<accession>A0ABV8UQZ2</accession>
<sequence length="217" mass="23765">MPEPLLEDPTLATTPELEMDRDVSFALMLALERLSPLERAAFILHDVFELDFAEVATALERSEAACRQLASRARAGLRAERPRFTPSAEDRERLVQAFVEASRSGNTQQLQALLSESAVLHSDGGGRKPAALNPILGRERIGRFFAGLVRKGKTGPPRWTRRTTINGLPGCISVEADGTLQTTAFEIEGGRIVAIYTVRNPDKLRHLLPLLEAEGVG</sequence>
<dbReference type="RefSeq" id="WP_382423456.1">
    <property type="nucleotide sequence ID" value="NZ_JBHSCW010000010.1"/>
</dbReference>
<dbReference type="Gene3D" id="3.10.450.50">
    <property type="match status" value="1"/>
</dbReference>
<dbReference type="InterPro" id="IPR036388">
    <property type="entry name" value="WH-like_DNA-bd_sf"/>
</dbReference>
<evidence type="ECO:0000259" key="1">
    <source>
        <dbReference type="Pfam" id="PF08281"/>
    </source>
</evidence>
<dbReference type="InterPro" id="IPR013249">
    <property type="entry name" value="RNA_pol_sigma70_r4_t2"/>
</dbReference>
<dbReference type="InterPro" id="IPR013324">
    <property type="entry name" value="RNA_pol_sigma_r3/r4-like"/>
</dbReference>
<dbReference type="PANTHER" id="PTHR30173">
    <property type="entry name" value="SIGMA 19 FACTOR"/>
    <property type="match status" value="1"/>
</dbReference>
<evidence type="ECO:0000313" key="2">
    <source>
        <dbReference type="EMBL" id="MFC4352903.1"/>
    </source>
</evidence>
<dbReference type="InterPro" id="IPR052704">
    <property type="entry name" value="ECF_Sigma-70_Domain"/>
</dbReference>
<evidence type="ECO:0000313" key="3">
    <source>
        <dbReference type="Proteomes" id="UP001595799"/>
    </source>
</evidence>
<proteinExistence type="predicted"/>
<name>A0ABV8UQZ2_9PROT</name>
<organism evidence="2 3">
    <name type="scientific">Fodinicurvata halophila</name>
    <dbReference type="NCBI Taxonomy" id="1419723"/>
    <lineage>
        <taxon>Bacteria</taxon>
        <taxon>Pseudomonadati</taxon>
        <taxon>Pseudomonadota</taxon>
        <taxon>Alphaproteobacteria</taxon>
        <taxon>Rhodospirillales</taxon>
        <taxon>Rhodovibrionaceae</taxon>
        <taxon>Fodinicurvata</taxon>
    </lineage>
</organism>
<dbReference type="EMBL" id="JBHSCW010000010">
    <property type="protein sequence ID" value="MFC4352903.1"/>
    <property type="molecule type" value="Genomic_DNA"/>
</dbReference>
<protein>
    <submittedName>
        <fullName evidence="2">Sigma factor-like helix-turn-helix DNA-binding protein</fullName>
    </submittedName>
</protein>